<proteinExistence type="predicted"/>
<protein>
    <submittedName>
        <fullName evidence="1">Putative Hydrogenase maturation protein</fullName>
    </submittedName>
</protein>
<evidence type="ECO:0000313" key="1">
    <source>
        <dbReference type="EMBL" id="KGJ71450.1"/>
    </source>
</evidence>
<dbReference type="GO" id="GO:0008233">
    <property type="term" value="F:peptidase activity"/>
    <property type="evidence" value="ECO:0007669"/>
    <property type="project" value="InterPro"/>
</dbReference>
<dbReference type="InterPro" id="IPR023430">
    <property type="entry name" value="Pept_HybD-like_dom_sf"/>
</dbReference>
<dbReference type="GO" id="GO:0008047">
    <property type="term" value="F:enzyme activator activity"/>
    <property type="evidence" value="ECO:0007669"/>
    <property type="project" value="InterPro"/>
</dbReference>
<name>A0A837CQ40_9BRAD</name>
<gene>
    <name evidence="1" type="ORF">BJA5080_08152</name>
</gene>
<reference evidence="1 2" key="1">
    <citation type="journal article" date="2014" name="BMC Genomics">
        <title>Comparative genomics of Bradyrhizobium japonicum CPAC 15 and Bradyrhizobium diazoefficiens CPAC 7: elite model strains for understanding symbiotic performance with soybean.</title>
        <authorList>
            <person name="Siqueira A.F."/>
            <person name="Ormeno-Orrillo E."/>
            <person name="Souza R.C."/>
            <person name="Rodrigues E.P."/>
            <person name="Almeida L.G."/>
            <person name="Barcellos F.G."/>
            <person name="Batista J.S."/>
            <person name="Nakatami A.S."/>
            <person name="Martinez-Romero E."/>
            <person name="Vasconcelos A.T."/>
            <person name="Hungria M."/>
        </authorList>
    </citation>
    <scope>NUCLEOTIDE SEQUENCE [LARGE SCALE GENOMIC DNA]</scope>
    <source>
        <strain evidence="1 2">SEMIA 5080</strain>
    </source>
</reference>
<sequence length="73" mass="8098">MVWRLTGKRMLNSTEKKRILVLGIGNVLWADEGFGVRAVEEFHRSYAVDDTSPFSMAAPRGSTSLVFLRGPTA</sequence>
<dbReference type="Proteomes" id="UP000024900">
    <property type="component" value="Unassembled WGS sequence"/>
</dbReference>
<evidence type="ECO:0000313" key="2">
    <source>
        <dbReference type="Proteomes" id="UP000024900"/>
    </source>
</evidence>
<dbReference type="PRINTS" id="PR00446">
    <property type="entry name" value="HYDRGNUPTAKE"/>
</dbReference>
<dbReference type="EMBL" id="ADOU02000002">
    <property type="protein sequence ID" value="KGJ71450.1"/>
    <property type="molecule type" value="Genomic_DNA"/>
</dbReference>
<dbReference type="SUPFAM" id="SSF53163">
    <property type="entry name" value="HybD-like"/>
    <property type="match status" value="1"/>
</dbReference>
<dbReference type="AlphaFoldDB" id="A0A837CQ40"/>
<accession>A0A837CQ40</accession>
<comment type="caution">
    <text evidence="1">The sequence shown here is derived from an EMBL/GenBank/DDBJ whole genome shotgun (WGS) entry which is preliminary data.</text>
</comment>
<dbReference type="Gene3D" id="3.40.50.1450">
    <property type="entry name" value="HybD-like"/>
    <property type="match status" value="1"/>
</dbReference>
<organism evidence="1 2">
    <name type="scientific">Bradyrhizobium diazoefficiens SEMIA 5080</name>
    <dbReference type="NCBI Taxonomy" id="754504"/>
    <lineage>
        <taxon>Bacteria</taxon>
        <taxon>Pseudomonadati</taxon>
        <taxon>Pseudomonadota</taxon>
        <taxon>Alphaproteobacteria</taxon>
        <taxon>Hyphomicrobiales</taxon>
        <taxon>Nitrobacteraceae</taxon>
        <taxon>Bradyrhizobium</taxon>
    </lineage>
</organism>
<dbReference type="InterPro" id="IPR000671">
    <property type="entry name" value="Peptidase_A31"/>
</dbReference>